<comment type="caution">
    <text evidence="2">The sequence shown here is derived from an EMBL/GenBank/DDBJ whole genome shotgun (WGS) entry which is preliminary data.</text>
</comment>
<dbReference type="OrthoDB" id="8901859at2759"/>
<feature type="chain" id="PRO_5035788574" description="Ferric-chelate reductase 1" evidence="1">
    <location>
        <begin position="24"/>
        <end position="523"/>
    </location>
</feature>
<accession>A0A8T0BG30</accession>
<proteinExistence type="predicted"/>
<feature type="signal peptide" evidence="1">
    <location>
        <begin position="1"/>
        <end position="23"/>
    </location>
</feature>
<dbReference type="GO" id="GO:1900449">
    <property type="term" value="P:regulation of glutamate receptor signaling pathway"/>
    <property type="evidence" value="ECO:0007669"/>
    <property type="project" value="InterPro"/>
</dbReference>
<name>A0A8T0BG30_SILME</name>
<evidence type="ECO:0000256" key="1">
    <source>
        <dbReference type="SAM" id="SignalP"/>
    </source>
</evidence>
<dbReference type="PANTHER" id="PTHR46902:SF1">
    <property type="entry name" value="DOMON DOMAIN-CONTAINING PROTEIN FRRS1L"/>
    <property type="match status" value="1"/>
</dbReference>
<dbReference type="AlphaFoldDB" id="A0A8T0BG30"/>
<dbReference type="GO" id="GO:0099072">
    <property type="term" value="P:regulation of postsynaptic membrane neurotransmitter receptor levels"/>
    <property type="evidence" value="ECO:0007669"/>
    <property type="project" value="TreeGrafter"/>
</dbReference>
<organism evidence="2 3">
    <name type="scientific">Silurus meridionalis</name>
    <name type="common">Southern catfish</name>
    <name type="synonym">Silurus soldatovi meridionalis</name>
    <dbReference type="NCBI Taxonomy" id="175797"/>
    <lineage>
        <taxon>Eukaryota</taxon>
        <taxon>Metazoa</taxon>
        <taxon>Chordata</taxon>
        <taxon>Craniata</taxon>
        <taxon>Vertebrata</taxon>
        <taxon>Euteleostomi</taxon>
        <taxon>Actinopterygii</taxon>
        <taxon>Neopterygii</taxon>
        <taxon>Teleostei</taxon>
        <taxon>Ostariophysi</taxon>
        <taxon>Siluriformes</taxon>
        <taxon>Siluridae</taxon>
        <taxon>Silurus</taxon>
    </lineage>
</organism>
<evidence type="ECO:0000313" key="2">
    <source>
        <dbReference type="EMBL" id="KAF7706009.1"/>
    </source>
</evidence>
<dbReference type="Proteomes" id="UP000606274">
    <property type="component" value="Unassembled WGS sequence"/>
</dbReference>
<protein>
    <recommendedName>
        <fullName evidence="4">Ferric-chelate reductase 1</fullName>
    </recommendedName>
</protein>
<evidence type="ECO:0008006" key="4">
    <source>
        <dbReference type="Google" id="ProtNLM"/>
    </source>
</evidence>
<dbReference type="PANTHER" id="PTHR46902">
    <property type="entry name" value="DOMON DOMAIN-CONTAINING PROTEIN FRRS1L"/>
    <property type="match status" value="1"/>
</dbReference>
<sequence length="523" mass="54324">MEFKLIVALVLVCVLGHMTRVNTLTVTALQSSITQSGCGSLKTCMSSPTNCNPVGNSSCFFSSILLNNQSAIFELSGTTSGYVALGIKGWTQTQDTTTMFVCGNNNGSFFFNTMTQNGTAITTANVSTVYSVQGSVTQNQSLIQCSFNTSAILNISTTSNIIIINIATSNFTIMNGSTKGIILGNAAAIFSPITPVWPTTSPVTTTSISGSSTNSTMNNTNISGSSTNSTMNNTNISGSSTNSTMNNTNISGSNTNSTMNTTNISGSNTNSTMNTTIISGSNTNSTMNTTNISGSNTNSTMNTTNISGSSTNTPSLNFSRTGCGSFKLCLLNQPSCTPTASGCFFASARMVNQTFLFELSGSTSGYVALGLTKQGSTYVFVCGNNTSNNSFFFQTATRNGTMLTAANVATVYSYRGLLANGSVQCVFNTSTILGISTKSNDTSYNATILSGSTYGTSLGNSTTQFSTNTAIDLSDPTALTISTTQSPTTTSGSSSSSAISIWTHVCAMLLSVMSLHFTTSYSP</sequence>
<dbReference type="InterPro" id="IPR042789">
    <property type="entry name" value="FRRS1L"/>
</dbReference>
<reference evidence="2" key="1">
    <citation type="submission" date="2020-08" db="EMBL/GenBank/DDBJ databases">
        <title>Chromosome-level assembly of Southern catfish (Silurus meridionalis) provides insights into visual adaptation to the nocturnal and benthic lifestyles.</title>
        <authorList>
            <person name="Zhang Y."/>
            <person name="Wang D."/>
            <person name="Peng Z."/>
        </authorList>
    </citation>
    <scope>NUCLEOTIDE SEQUENCE</scope>
    <source>
        <strain evidence="2">SWU-2019-XX</strain>
        <tissue evidence="2">Muscle</tissue>
    </source>
</reference>
<evidence type="ECO:0000313" key="3">
    <source>
        <dbReference type="Proteomes" id="UP000606274"/>
    </source>
</evidence>
<dbReference type="EMBL" id="JABFDY010000006">
    <property type="protein sequence ID" value="KAF7706009.1"/>
    <property type="molecule type" value="Genomic_DNA"/>
</dbReference>
<keyword evidence="3" id="KW-1185">Reference proteome</keyword>
<keyword evidence="1" id="KW-0732">Signal</keyword>
<gene>
    <name evidence="2" type="ORF">HF521_019263</name>
</gene>